<feature type="region of interest" description="Disordered" evidence="10">
    <location>
        <begin position="995"/>
        <end position="1114"/>
    </location>
</feature>
<keyword evidence="7" id="KW-0896">Oogenesis</keyword>
<comment type="subunit">
    <text evidence="1">Bindings to phosphatidylinositol 3-kinase and SHP2.</text>
</comment>
<evidence type="ECO:0000256" key="8">
    <source>
        <dbReference type="ARBA" id="ARBA00033282"/>
    </source>
</evidence>
<keyword evidence="6" id="KW-0221">Differentiation</keyword>
<protein>
    <recommendedName>
        <fullName evidence="2">Insulin receptor substrate 1</fullName>
    </recommendedName>
    <alternativeName>
        <fullName evidence="8">Protein chico</fullName>
    </alternativeName>
</protein>
<dbReference type="Proteomes" id="UP000789390">
    <property type="component" value="Unassembled WGS sequence"/>
</dbReference>
<feature type="compositionally biased region" description="Basic residues" evidence="10">
    <location>
        <begin position="1168"/>
        <end position="1177"/>
    </location>
</feature>
<feature type="region of interest" description="Disordered" evidence="10">
    <location>
        <begin position="811"/>
        <end position="866"/>
    </location>
</feature>
<feature type="domain" description="PH" evidence="11">
    <location>
        <begin position="26"/>
        <end position="127"/>
    </location>
</feature>
<name>A0A8J2RP80_9CRUS</name>
<dbReference type="InterPro" id="IPR039011">
    <property type="entry name" value="IRS"/>
</dbReference>
<feature type="domain" description="IRS-type PTB" evidence="12">
    <location>
        <begin position="141"/>
        <end position="249"/>
    </location>
</feature>
<dbReference type="PROSITE" id="PS50003">
    <property type="entry name" value="PH_DOMAIN"/>
    <property type="match status" value="1"/>
</dbReference>
<feature type="compositionally biased region" description="Polar residues" evidence="10">
    <location>
        <begin position="1181"/>
        <end position="1190"/>
    </location>
</feature>
<comment type="function">
    <text evidence="9">Activates phosphatidylinositol 3-kinase when bound to the regulatory p85 subunit. May mediate the control of various cellular processes by insulin-like peptides. When phosphorylated by the insulin receptor binds specifically to various cellular proteins containing SH2 domains. Involved in control of cell proliferation, cell size, and body and organ growth throughout development. Also has a role in a signaling pathway controlling the physiological response required to endure periods of low nutrient conditions. Insulin/insulin-like growth factor (IGF) signaling pathway has a role in regulating aging and is necessary in the ovary for vitellogenic maturation.</text>
</comment>
<dbReference type="GO" id="GO:0048477">
    <property type="term" value="P:oogenesis"/>
    <property type="evidence" value="ECO:0007669"/>
    <property type="project" value="UniProtKB-KW"/>
</dbReference>
<organism evidence="13 14">
    <name type="scientific">Daphnia galeata</name>
    <dbReference type="NCBI Taxonomy" id="27404"/>
    <lineage>
        <taxon>Eukaryota</taxon>
        <taxon>Metazoa</taxon>
        <taxon>Ecdysozoa</taxon>
        <taxon>Arthropoda</taxon>
        <taxon>Crustacea</taxon>
        <taxon>Branchiopoda</taxon>
        <taxon>Diplostraca</taxon>
        <taxon>Cladocera</taxon>
        <taxon>Anomopoda</taxon>
        <taxon>Daphniidae</taxon>
        <taxon>Daphnia</taxon>
    </lineage>
</organism>
<feature type="compositionally biased region" description="Low complexity" evidence="10">
    <location>
        <begin position="684"/>
        <end position="699"/>
    </location>
</feature>
<evidence type="ECO:0000256" key="9">
    <source>
        <dbReference type="ARBA" id="ARBA00046145"/>
    </source>
</evidence>
<feature type="region of interest" description="Disordered" evidence="10">
    <location>
        <begin position="411"/>
        <end position="455"/>
    </location>
</feature>
<gene>
    <name evidence="13" type="ORF">DGAL_LOCUS9507</name>
</gene>
<feature type="region of interest" description="Disordered" evidence="10">
    <location>
        <begin position="1616"/>
        <end position="1648"/>
    </location>
</feature>
<feature type="compositionally biased region" description="Polar residues" evidence="10">
    <location>
        <begin position="298"/>
        <end position="314"/>
    </location>
</feature>
<dbReference type="InterPro" id="IPR001849">
    <property type="entry name" value="PH_domain"/>
</dbReference>
<dbReference type="GO" id="GO:0005158">
    <property type="term" value="F:insulin receptor binding"/>
    <property type="evidence" value="ECO:0007669"/>
    <property type="project" value="InterPro"/>
</dbReference>
<dbReference type="Pfam" id="PF02174">
    <property type="entry name" value="IRS"/>
    <property type="match status" value="1"/>
</dbReference>
<feature type="region of interest" description="Disordered" evidence="10">
    <location>
        <begin position="1132"/>
        <end position="1193"/>
    </location>
</feature>
<feature type="compositionally biased region" description="Low complexity" evidence="10">
    <location>
        <begin position="1148"/>
        <end position="1167"/>
    </location>
</feature>
<dbReference type="PANTHER" id="PTHR10614:SF13">
    <property type="entry name" value="INSULIN RECEPTOR SUBSTRATE 1"/>
    <property type="match status" value="1"/>
</dbReference>
<feature type="compositionally biased region" description="Low complexity" evidence="10">
    <location>
        <begin position="1541"/>
        <end position="1551"/>
    </location>
</feature>
<feature type="compositionally biased region" description="Low complexity" evidence="10">
    <location>
        <begin position="564"/>
        <end position="581"/>
    </location>
</feature>
<dbReference type="InterPro" id="IPR002404">
    <property type="entry name" value="IRS_PTB"/>
</dbReference>
<proteinExistence type="predicted"/>
<feature type="compositionally biased region" description="Polar residues" evidence="10">
    <location>
        <begin position="1522"/>
        <end position="1540"/>
    </location>
</feature>
<feature type="compositionally biased region" description="Polar residues" evidence="10">
    <location>
        <begin position="1249"/>
        <end position="1260"/>
    </location>
</feature>
<feature type="region of interest" description="Disordered" evidence="10">
    <location>
        <begin position="1208"/>
        <end position="1260"/>
    </location>
</feature>
<feature type="region of interest" description="Disordered" evidence="10">
    <location>
        <begin position="1465"/>
        <end position="1487"/>
    </location>
</feature>
<evidence type="ECO:0000259" key="12">
    <source>
        <dbReference type="PROSITE" id="PS51064"/>
    </source>
</evidence>
<dbReference type="PANTHER" id="PTHR10614">
    <property type="entry name" value="INSULIN RECEPTOR SUBSTRATE"/>
    <property type="match status" value="1"/>
</dbReference>
<dbReference type="SUPFAM" id="SSF50729">
    <property type="entry name" value="PH domain-like"/>
    <property type="match status" value="2"/>
</dbReference>
<evidence type="ECO:0000256" key="4">
    <source>
        <dbReference type="ARBA" id="ARBA00022604"/>
    </source>
</evidence>
<feature type="compositionally biased region" description="Polar residues" evidence="10">
    <location>
        <begin position="257"/>
        <end position="273"/>
    </location>
</feature>
<feature type="compositionally biased region" description="Low complexity" evidence="10">
    <location>
        <begin position="1427"/>
        <end position="1437"/>
    </location>
</feature>
<dbReference type="GO" id="GO:0005829">
    <property type="term" value="C:cytosol"/>
    <property type="evidence" value="ECO:0007669"/>
    <property type="project" value="TreeGrafter"/>
</dbReference>
<feature type="compositionally biased region" description="Polar residues" evidence="10">
    <location>
        <begin position="1382"/>
        <end position="1391"/>
    </location>
</feature>
<feature type="region of interest" description="Disordered" evidence="10">
    <location>
        <begin position="675"/>
        <end position="750"/>
    </location>
</feature>
<evidence type="ECO:0000256" key="1">
    <source>
        <dbReference type="ARBA" id="ARBA00011440"/>
    </source>
</evidence>
<dbReference type="SMART" id="SM01244">
    <property type="entry name" value="IRS"/>
    <property type="match status" value="1"/>
</dbReference>
<dbReference type="OrthoDB" id="946068at2759"/>
<keyword evidence="4" id="KW-0341">Growth regulation</keyword>
<reference evidence="13" key="1">
    <citation type="submission" date="2021-11" db="EMBL/GenBank/DDBJ databases">
        <authorList>
            <person name="Schell T."/>
        </authorList>
    </citation>
    <scope>NUCLEOTIDE SEQUENCE</scope>
    <source>
        <strain evidence="13">M5</strain>
    </source>
</reference>
<keyword evidence="3" id="KW-0597">Phosphoprotein</keyword>
<feature type="compositionally biased region" description="Basic and acidic residues" evidence="10">
    <location>
        <begin position="1054"/>
        <end position="1063"/>
    </location>
</feature>
<evidence type="ECO:0000256" key="10">
    <source>
        <dbReference type="SAM" id="MobiDB-lite"/>
    </source>
</evidence>
<feature type="compositionally biased region" description="Low complexity" evidence="10">
    <location>
        <begin position="816"/>
        <end position="828"/>
    </location>
</feature>
<keyword evidence="5" id="KW-0677">Repeat</keyword>
<dbReference type="GO" id="GO:0005886">
    <property type="term" value="C:plasma membrane"/>
    <property type="evidence" value="ECO:0007669"/>
    <property type="project" value="TreeGrafter"/>
</dbReference>
<evidence type="ECO:0000256" key="6">
    <source>
        <dbReference type="ARBA" id="ARBA00022782"/>
    </source>
</evidence>
<feature type="region of interest" description="Disordered" evidence="10">
    <location>
        <begin position="887"/>
        <end position="921"/>
    </location>
</feature>
<evidence type="ECO:0000313" key="14">
    <source>
        <dbReference type="Proteomes" id="UP000789390"/>
    </source>
</evidence>
<evidence type="ECO:0000259" key="11">
    <source>
        <dbReference type="PROSITE" id="PS50003"/>
    </source>
</evidence>
<feature type="region of interest" description="Disordered" evidence="10">
    <location>
        <begin position="245"/>
        <end position="319"/>
    </location>
</feature>
<feature type="region of interest" description="Disordered" evidence="10">
    <location>
        <begin position="1371"/>
        <end position="1392"/>
    </location>
</feature>
<dbReference type="SMART" id="SM00233">
    <property type="entry name" value="PH"/>
    <property type="match status" value="1"/>
</dbReference>
<dbReference type="GO" id="GO:0008286">
    <property type="term" value="P:insulin receptor signaling pathway"/>
    <property type="evidence" value="ECO:0007669"/>
    <property type="project" value="InterPro"/>
</dbReference>
<feature type="compositionally biased region" description="Polar residues" evidence="10">
    <location>
        <begin position="711"/>
        <end position="724"/>
    </location>
</feature>
<dbReference type="Gene3D" id="2.30.29.30">
    <property type="entry name" value="Pleckstrin-homology domain (PH domain)/Phosphotyrosine-binding domain (PTB)"/>
    <property type="match status" value="2"/>
</dbReference>
<dbReference type="CDD" id="cd01204">
    <property type="entry name" value="PTB_IRS"/>
    <property type="match status" value="1"/>
</dbReference>
<feature type="compositionally biased region" description="Polar residues" evidence="10">
    <location>
        <begin position="1616"/>
        <end position="1625"/>
    </location>
</feature>
<dbReference type="GO" id="GO:0043548">
    <property type="term" value="F:phosphatidylinositol 3-kinase binding"/>
    <property type="evidence" value="ECO:0007669"/>
    <property type="project" value="TreeGrafter"/>
</dbReference>
<feature type="region of interest" description="Disordered" evidence="10">
    <location>
        <begin position="1583"/>
        <end position="1602"/>
    </location>
</feature>
<evidence type="ECO:0000313" key="13">
    <source>
        <dbReference type="EMBL" id="CAH0106353.1"/>
    </source>
</evidence>
<accession>A0A8J2RP80</accession>
<feature type="compositionally biased region" description="Polar residues" evidence="10">
    <location>
        <begin position="1438"/>
        <end position="1448"/>
    </location>
</feature>
<evidence type="ECO:0000256" key="7">
    <source>
        <dbReference type="ARBA" id="ARBA00022943"/>
    </source>
</evidence>
<feature type="compositionally biased region" description="Polar residues" evidence="10">
    <location>
        <begin position="1133"/>
        <end position="1142"/>
    </location>
</feature>
<feature type="compositionally biased region" description="Basic and acidic residues" evidence="10">
    <location>
        <begin position="1626"/>
        <end position="1637"/>
    </location>
</feature>
<evidence type="ECO:0000256" key="5">
    <source>
        <dbReference type="ARBA" id="ARBA00022737"/>
    </source>
</evidence>
<dbReference type="EMBL" id="CAKKLH010000223">
    <property type="protein sequence ID" value="CAH0106353.1"/>
    <property type="molecule type" value="Genomic_DNA"/>
</dbReference>
<sequence>MMLPHDVTDHAEARRPDSTEPYRPGGILLFGYLRKLKRMKKKYFILTADSESNPARLEYFDSEKKWKNGQTAKRSIVVKSCFNINRKTDCKHKFAVAIYTNEDCFPIAFDSEEELLKWFITLLQIHLADKISEGEELKPIYEHVWQVTVQRKELGSRKNIVGPYRLCLNTTTRVLTLFKMPLSLPLELWEFPVMTIRRCGHNNCVFFMEMGRGTMTGAGELFMELEEAAVAQNVHVAVMDAMRNSAREDLGPRPRTRSSSANEQNRPSLQHSWNPPAPSVVPVSTTAGLIRNRADSVPSRSRTTSENATVVTPTHDSRPSSVIYAHEGISTSPPMTVKSIPNSFSMDDMEAPLHPVNNYIRSRLSHTATPENSLPKESTILEEDRNDAYLMMSHVDQPPSTSDYLCMTPRGPLSSSPSVPSVSTMIGSSRTLSNTSIRGGYKNRVTPVPSGAPPIKPPLHPQNPYMDMSSPVTTSSWASPPASAHDGYLPMYPSGSAPGSVGTRSGTHTRSSSFCDEPPESYVPMAPQSVASSVTSRDEEGGSYMDMQYRRSVPREAHHLRGRLSPASGSSLASSFTSGTPPAGRFQEYHLEKVSSFLTPSEDDDSLSSLSCRQSRAYSVGSRPEIRGRKMAIVNHDQVPTAVPAAPPPSACSGYTTTVHTALANQDARVRAYSVGSRVTPGNSKLSASSNGSSSSVSSSRHELEPAANANHHSPTHGHQQQPDESQRKKSLSVPYLGTSTPAGSVANIPYAGSNPTGTFFRTLLSQQQTAVQRENNLMEIEFARALSGLNVSSDSFLGIDQVDCAASSSYTGQFGSSDSVGRSSVASTNSSTAGAGGRPRSASNQSRPSFGSNRSIVSGKPKLDSFRSREGRLRLERLESVPQGRDQDYIEYGESRQHLRGVESPDVSGPKTVNKAEHDQDSADEYVELAHPNGRLSNVRLSVSESEQVGRVVSPGSDYMSMDGSKNKMVASMSTVLCQLGQDPSSSYIDMNYNSKRTPSHPGSVSDDFTYLPMDYTPRSSRNPSRQSSQADLILALGAVSPSMRGSQTPRSESARHSRTEESLQEQHYMEMTFDNPSESSLRADKSVRSRIPSPYDGSQTDSETQTVVSAKGSSKKSAFLSNLFGRKSFSAGKSATSPTAVTPADSGSLPRSSRSMPPSPFSSLKRPSKSSKSRRTTTAGSIAQSLSPVSPDVDLSSALLFHQRSQSMRSHSIGHSRSSLHSPLTPPSPSADFSMIHPQFSPPSPSVALTSKPGSSQPISISLQRQTYTPRGSPHTGIPALNLSRIVTDTDEYVLHHTRYSASPSRLMPMPTLSPLPEVLLNTATLSMAEKAGNRNSTAGKINDGYMNMDYGASKSSAANIQPPKFTFEELPGSGEVTPTMPSTPSRAETSLPVRIPLKTNEDKENSVVSQPPIFLVDTETLVSSSGNGTSSAATPTNSIPSKQRANSLEKIVCALEKAIIGPKRHSSGDKPKRSGGTLIHRSNSYQPSSASRVIIAGSKPASLFPLLTDIPAGKVMSISTKESQNGKNTKSLPGQQATTSTSRTSSSSLVSLGEDSIAGELQAVNWNSATTFIPLTVGQSPTTLPSKSPSPSLLSRPTSVQSERAIHYAQLDLTQSTGNQRSTPKDDFLDEVPKSPRIPRPTSASTVFGADVTTTYAQIDFKKSEGIKTSNP</sequence>
<feature type="region of interest" description="Disordered" evidence="10">
    <location>
        <begin position="1427"/>
        <end position="1448"/>
    </location>
</feature>
<feature type="compositionally biased region" description="Polar residues" evidence="10">
    <location>
        <begin position="842"/>
        <end position="857"/>
    </location>
</feature>
<feature type="region of interest" description="Disordered" evidence="10">
    <location>
        <begin position="1522"/>
        <end position="1552"/>
    </location>
</feature>
<evidence type="ECO:0000256" key="3">
    <source>
        <dbReference type="ARBA" id="ARBA00022553"/>
    </source>
</evidence>
<feature type="compositionally biased region" description="Polar residues" evidence="10">
    <location>
        <begin position="1098"/>
        <end position="1110"/>
    </location>
</feature>
<feature type="compositionally biased region" description="Low complexity" evidence="10">
    <location>
        <begin position="499"/>
        <end position="513"/>
    </location>
</feature>
<evidence type="ECO:0000256" key="2">
    <source>
        <dbReference type="ARBA" id="ARBA00015710"/>
    </source>
</evidence>
<feature type="compositionally biased region" description="Polar residues" evidence="10">
    <location>
        <begin position="424"/>
        <end position="437"/>
    </location>
</feature>
<feature type="compositionally biased region" description="Basic and acidic residues" evidence="10">
    <location>
        <begin position="887"/>
        <end position="904"/>
    </location>
</feature>
<dbReference type="PROSITE" id="PS51064">
    <property type="entry name" value="IRS_PTB"/>
    <property type="match status" value="1"/>
</dbReference>
<dbReference type="InterPro" id="IPR011993">
    <property type="entry name" value="PH-like_dom_sf"/>
</dbReference>
<comment type="caution">
    <text evidence="13">The sequence shown here is derived from an EMBL/GenBank/DDBJ whole genome shotgun (WGS) entry which is preliminary data.</text>
</comment>
<dbReference type="SMART" id="SM00310">
    <property type="entry name" value="PTBI"/>
    <property type="match status" value="1"/>
</dbReference>
<feature type="compositionally biased region" description="Low complexity" evidence="10">
    <location>
        <begin position="1019"/>
        <end position="1031"/>
    </location>
</feature>
<feature type="compositionally biased region" description="Polar residues" evidence="10">
    <location>
        <begin position="995"/>
        <end position="1004"/>
    </location>
</feature>
<feature type="region of interest" description="Disordered" evidence="10">
    <location>
        <begin position="494"/>
        <end position="584"/>
    </location>
</feature>
<feature type="compositionally biased region" description="Low complexity" evidence="10">
    <location>
        <begin position="414"/>
        <end position="423"/>
    </location>
</feature>
<dbReference type="PRINTS" id="PR00628">
    <property type="entry name" value="INSULINRSI"/>
</dbReference>
<keyword evidence="14" id="KW-1185">Reference proteome</keyword>
<feature type="region of interest" description="Disordered" evidence="10">
    <location>
        <begin position="600"/>
        <end position="623"/>
    </location>
</feature>